<organism evidence="2 3">
    <name type="scientific">Mycolicibacterium arenosum</name>
    <dbReference type="NCBI Taxonomy" id="2952157"/>
    <lineage>
        <taxon>Bacteria</taxon>
        <taxon>Bacillati</taxon>
        <taxon>Actinomycetota</taxon>
        <taxon>Actinomycetes</taxon>
        <taxon>Mycobacteriales</taxon>
        <taxon>Mycobacteriaceae</taxon>
        <taxon>Mycolicibacterium</taxon>
    </lineage>
</organism>
<gene>
    <name evidence="2" type="ORF">NM203_21770</name>
</gene>
<protein>
    <submittedName>
        <fullName evidence="2">MaoC family dehydratase N-terminal domain-containing protein</fullName>
    </submittedName>
</protein>
<dbReference type="Proteomes" id="UP001651690">
    <property type="component" value="Unassembled WGS sequence"/>
</dbReference>
<dbReference type="InterPro" id="IPR039569">
    <property type="entry name" value="FAS1-like_DH_region"/>
</dbReference>
<evidence type="ECO:0000313" key="3">
    <source>
        <dbReference type="Proteomes" id="UP001651690"/>
    </source>
</evidence>
<dbReference type="SUPFAM" id="SSF54637">
    <property type="entry name" value="Thioesterase/thiol ester dehydrase-isomerase"/>
    <property type="match status" value="1"/>
</dbReference>
<dbReference type="InterPro" id="IPR029069">
    <property type="entry name" value="HotDog_dom_sf"/>
</dbReference>
<accession>A0ABT1M6M7</accession>
<evidence type="ECO:0000313" key="2">
    <source>
        <dbReference type="EMBL" id="MCP9274826.1"/>
    </source>
</evidence>
<dbReference type="CDD" id="cd03441">
    <property type="entry name" value="R_hydratase_like"/>
    <property type="match status" value="1"/>
</dbReference>
<dbReference type="EMBL" id="JANDBD010000009">
    <property type="protein sequence ID" value="MCP9274826.1"/>
    <property type="molecule type" value="Genomic_DNA"/>
</dbReference>
<sequence length="146" mass="16432">MTYEYPDHYVVDREMVRRYALAVKNPDLAFYDDDAASELGHESRPVPLTFVAIFGLQAQLAFFEHAGIPIEDEKIVQAEQGLTMLRPIFVDDELRCSIRLDSLRKAFGADVLTIRSTITNQHGDVVQEDYTVMAGRSEPEAGDPIV</sequence>
<keyword evidence="3" id="KW-1185">Reference proteome</keyword>
<reference evidence="2 3" key="1">
    <citation type="submission" date="2022-06" db="EMBL/GenBank/DDBJ databases">
        <title>Mycolicibacterium sp. CAU 1645 isolated from seawater.</title>
        <authorList>
            <person name="Kim W."/>
        </authorList>
    </citation>
    <scope>NUCLEOTIDE SEQUENCE [LARGE SCALE GENOMIC DNA]</scope>
    <source>
        <strain evidence="2 3">CAU 1645</strain>
    </source>
</reference>
<name>A0ABT1M6M7_9MYCO</name>
<feature type="domain" description="FAS1-like dehydratase" evidence="1">
    <location>
        <begin position="6"/>
        <end position="127"/>
    </location>
</feature>
<dbReference type="PIRSF" id="PIRSF018072">
    <property type="entry name" value="UCP018072"/>
    <property type="match status" value="1"/>
</dbReference>
<dbReference type="Gene3D" id="3.10.129.10">
    <property type="entry name" value="Hotdog Thioesterase"/>
    <property type="match status" value="1"/>
</dbReference>
<dbReference type="Pfam" id="PF13452">
    <property type="entry name" value="FAS1_DH_region"/>
    <property type="match status" value="1"/>
</dbReference>
<comment type="caution">
    <text evidence="2">The sequence shown here is derived from an EMBL/GenBank/DDBJ whole genome shotgun (WGS) entry which is preliminary data.</text>
</comment>
<dbReference type="RefSeq" id="WP_255062514.1">
    <property type="nucleotide sequence ID" value="NZ_JANDBD010000009.1"/>
</dbReference>
<evidence type="ECO:0000259" key="1">
    <source>
        <dbReference type="Pfam" id="PF13452"/>
    </source>
</evidence>
<dbReference type="InterPro" id="IPR016709">
    <property type="entry name" value="HadA-like"/>
</dbReference>
<proteinExistence type="predicted"/>